<proteinExistence type="predicted"/>
<evidence type="ECO:0000313" key="2">
    <source>
        <dbReference type="Proteomes" id="UP000070186"/>
    </source>
</evidence>
<sequence>MLDVGCGNGEFMEFARQAGWLVQGVDIDVAAVTIAKAKGLDVIAGGIEQFAGQTACFDRITLSHVVEHVFDPMGLLRDCFRLLKPGGVLWVDTPNMGSAGLRVFGEYWRGLEPPRHLMLFSRASLIDSLIKIGFGEIVDRFSTLATTAVWRESREIMSRASVKRNWRQALPGRFLADVDGIFAPTEREFVTLTCRKPG</sequence>
<gene>
    <name evidence="1" type="ORF">AT959_12280</name>
</gene>
<dbReference type="SUPFAM" id="SSF53335">
    <property type="entry name" value="S-adenosyl-L-methionine-dependent methyltransferases"/>
    <property type="match status" value="1"/>
</dbReference>
<dbReference type="STRING" id="281362.AT959_12280"/>
<dbReference type="Gene3D" id="3.40.50.150">
    <property type="entry name" value="Vaccinia Virus protein VP39"/>
    <property type="match status" value="1"/>
</dbReference>
<keyword evidence="2" id="KW-1185">Reference proteome</keyword>
<evidence type="ECO:0000313" key="1">
    <source>
        <dbReference type="EMBL" id="KXB30145.1"/>
    </source>
</evidence>
<dbReference type="Proteomes" id="UP000070186">
    <property type="component" value="Unassembled WGS sequence"/>
</dbReference>
<accession>A0A133XGS0</accession>
<name>A0A133XGS0_9RHOO</name>
<comment type="caution">
    <text evidence="1">The sequence shown here is derived from an EMBL/GenBank/DDBJ whole genome shotgun (WGS) entry which is preliminary data.</text>
</comment>
<reference evidence="1 2" key="1">
    <citation type="submission" date="2015-12" db="EMBL/GenBank/DDBJ databases">
        <title>Nitrous oxide reduction kinetics distinguish bacteria harboring typical versus atypical NosZ.</title>
        <authorList>
            <person name="Yoon S."/>
            <person name="Nissen S."/>
            <person name="Park D."/>
            <person name="Sanford R.A."/>
            <person name="Loeffler F.E."/>
        </authorList>
    </citation>
    <scope>NUCLEOTIDE SEQUENCE [LARGE SCALE GENOMIC DNA]</scope>
    <source>
        <strain evidence="1 2">ATCC BAA-841</strain>
    </source>
</reference>
<dbReference type="CDD" id="cd02440">
    <property type="entry name" value="AdoMet_MTases"/>
    <property type="match status" value="1"/>
</dbReference>
<dbReference type="Pfam" id="PF13489">
    <property type="entry name" value="Methyltransf_23"/>
    <property type="match status" value="1"/>
</dbReference>
<dbReference type="InterPro" id="IPR029063">
    <property type="entry name" value="SAM-dependent_MTases_sf"/>
</dbReference>
<dbReference type="AlphaFoldDB" id="A0A133XGS0"/>
<protein>
    <submittedName>
        <fullName evidence="1">Uncharacterized protein</fullName>
    </submittedName>
</protein>
<dbReference type="PANTHER" id="PTHR43861:SF6">
    <property type="entry name" value="METHYLTRANSFERASE TYPE 11"/>
    <property type="match status" value="1"/>
</dbReference>
<dbReference type="PANTHER" id="PTHR43861">
    <property type="entry name" value="TRANS-ACONITATE 2-METHYLTRANSFERASE-RELATED"/>
    <property type="match status" value="1"/>
</dbReference>
<dbReference type="EMBL" id="LODL01000021">
    <property type="protein sequence ID" value="KXB30145.1"/>
    <property type="molecule type" value="Genomic_DNA"/>
</dbReference>
<organism evidence="1 2">
    <name type="scientific">Dechloromonas denitrificans</name>
    <dbReference type="NCBI Taxonomy" id="281362"/>
    <lineage>
        <taxon>Bacteria</taxon>
        <taxon>Pseudomonadati</taxon>
        <taxon>Pseudomonadota</taxon>
        <taxon>Betaproteobacteria</taxon>
        <taxon>Rhodocyclales</taxon>
        <taxon>Azonexaceae</taxon>
        <taxon>Dechloromonas</taxon>
    </lineage>
</organism>